<dbReference type="EMBL" id="QDDR01000003">
    <property type="protein sequence ID" value="PVE48043.1"/>
    <property type="molecule type" value="Genomic_DNA"/>
</dbReference>
<keyword evidence="1" id="KW-0732">Signal</keyword>
<comment type="caution">
    <text evidence="3">The sequence shown here is derived from an EMBL/GenBank/DDBJ whole genome shotgun (WGS) entry which is preliminary data.</text>
</comment>
<proteinExistence type="predicted"/>
<accession>A0A2T7UTG2</accession>
<gene>
    <name evidence="3" type="ORF">DDE23_07850</name>
</gene>
<organism evidence="3 4">
    <name type="scientific">Pararhodobacter aggregans</name>
    <dbReference type="NCBI Taxonomy" id="404875"/>
    <lineage>
        <taxon>Bacteria</taxon>
        <taxon>Pseudomonadati</taxon>
        <taxon>Pseudomonadota</taxon>
        <taxon>Alphaproteobacteria</taxon>
        <taxon>Rhodobacterales</taxon>
        <taxon>Paracoccaceae</taxon>
        <taxon>Pararhodobacter</taxon>
    </lineage>
</organism>
<evidence type="ECO:0000259" key="2">
    <source>
        <dbReference type="Pfam" id="PF09992"/>
    </source>
</evidence>
<protein>
    <recommendedName>
        <fullName evidence="2">Phosphodiester glycosidase domain-containing protein</fullName>
    </recommendedName>
</protein>
<feature type="signal peptide" evidence="1">
    <location>
        <begin position="1"/>
        <end position="19"/>
    </location>
</feature>
<evidence type="ECO:0000256" key="1">
    <source>
        <dbReference type="SAM" id="SignalP"/>
    </source>
</evidence>
<reference evidence="3 4" key="1">
    <citation type="journal article" date="2011" name="Syst. Appl. Microbiol.">
        <title>Defluviimonas denitrificans gen. nov., sp. nov., and Pararhodobacter aggregans gen. nov., sp. nov., non-phototrophic Rhodobacteraceae from the biofilter of a marine aquaculture.</title>
        <authorList>
            <person name="Foesel B.U."/>
            <person name="Drake H.L."/>
            <person name="Schramm A."/>
        </authorList>
    </citation>
    <scope>NUCLEOTIDE SEQUENCE [LARGE SCALE GENOMIC DNA]</scope>
    <source>
        <strain evidence="3 4">D1-19</strain>
    </source>
</reference>
<dbReference type="Pfam" id="PF09992">
    <property type="entry name" value="NAGPA"/>
    <property type="match status" value="1"/>
</dbReference>
<feature type="domain" description="Phosphodiester glycosidase" evidence="2">
    <location>
        <begin position="71"/>
        <end position="215"/>
    </location>
</feature>
<sequence length="243" mass="26090">MRNSLAVALGLVLAGPASAECRDMAFEALSFSVCEVTADQDLRLFLDDAEGQRFGSFARIDAALNAEGAHLVFAMNAGMYHPDRAPVGLYVEEGERRAGLVTREGPGNFGLLPNGVFCFGDGTLAVIESRRFAEEAPACRFATQSGPMLVIDGALHPRFLPDSDSLNLRNGVGVSADGQTAFFVISDQPVTFHRFARFFRDELGVPDALYFDGRISRLYAPELGRDDWGVPMGPVVGLVAPGS</sequence>
<dbReference type="OrthoDB" id="5515706at2"/>
<evidence type="ECO:0000313" key="3">
    <source>
        <dbReference type="EMBL" id="PVE48043.1"/>
    </source>
</evidence>
<feature type="chain" id="PRO_5015594396" description="Phosphodiester glycosidase domain-containing protein" evidence="1">
    <location>
        <begin position="20"/>
        <end position="243"/>
    </location>
</feature>
<evidence type="ECO:0000313" key="4">
    <source>
        <dbReference type="Proteomes" id="UP000244810"/>
    </source>
</evidence>
<dbReference type="RefSeq" id="WP_107751417.1">
    <property type="nucleotide sequence ID" value="NZ_QBKF01000004.1"/>
</dbReference>
<keyword evidence="4" id="KW-1185">Reference proteome</keyword>
<dbReference type="Proteomes" id="UP000244810">
    <property type="component" value="Unassembled WGS sequence"/>
</dbReference>
<dbReference type="AlphaFoldDB" id="A0A2T7UTG2"/>
<name>A0A2T7UTG2_9RHOB</name>
<dbReference type="InterPro" id="IPR018711">
    <property type="entry name" value="NAGPA"/>
</dbReference>